<dbReference type="CDD" id="cd12187">
    <property type="entry name" value="LDH_like_1"/>
    <property type="match status" value="1"/>
</dbReference>
<evidence type="ECO:0000256" key="2">
    <source>
        <dbReference type="ARBA" id="ARBA00023002"/>
    </source>
</evidence>
<proteinExistence type="inferred from homology"/>
<comment type="similarity">
    <text evidence="1 4">Belongs to the D-isomer specific 2-hydroxyacid dehydrogenase family.</text>
</comment>
<dbReference type="Pfam" id="PF00389">
    <property type="entry name" value="2-Hacid_dh"/>
    <property type="match status" value="1"/>
</dbReference>
<dbReference type="PANTHER" id="PTHR43026:SF1">
    <property type="entry name" value="2-HYDROXYACID DEHYDROGENASE HOMOLOG 1-RELATED"/>
    <property type="match status" value="1"/>
</dbReference>
<sequence length="333" mass="36053">MKIVIFETEEWEWEPLQSLAGPHELVFVPERLKAENAATYADADIISPFVYSRVDADALAAMPNLKLIATRSTGFDHIDTSVCKQRGIAVATVPTYGENTVAEHVFALLLAVSHKMVEATDRTRRGDFSQQGLQGFDLMGKTIGIVGTGHIGLCTIRIAKGFGMHVIAHDAVPDEDAAGSMGFVYVEIDELLARADVVSLHVPGGPDTDGMIDDAAFGKMKDGAVLINTARGNLVDVNALLKALATGKLAGAGLDVLPEEPTIREEAELLRSVYMRRHNLETLLADHVLLHLRNVVITPHSAFNTREAMQRILVTTRANIDAFLEGKALNLVA</sequence>
<accession>A0A845QD59</accession>
<dbReference type="PROSITE" id="PS00670">
    <property type="entry name" value="D_2_HYDROXYACID_DH_2"/>
    <property type="match status" value="1"/>
</dbReference>
<dbReference type="InterPro" id="IPR006139">
    <property type="entry name" value="D-isomer_2_OHA_DH_cat_dom"/>
</dbReference>
<dbReference type="Proteomes" id="UP000470384">
    <property type="component" value="Unassembled WGS sequence"/>
</dbReference>
<evidence type="ECO:0000259" key="6">
    <source>
        <dbReference type="Pfam" id="PF02826"/>
    </source>
</evidence>
<dbReference type="PANTHER" id="PTHR43026">
    <property type="entry name" value="2-HYDROXYACID DEHYDROGENASE HOMOLOG 1-RELATED"/>
    <property type="match status" value="1"/>
</dbReference>
<evidence type="ECO:0000256" key="4">
    <source>
        <dbReference type="RuleBase" id="RU003719"/>
    </source>
</evidence>
<organism evidence="7 8">
    <name type="scientific">Pyruvatibacter mobilis</name>
    <dbReference type="NCBI Taxonomy" id="1712261"/>
    <lineage>
        <taxon>Bacteria</taxon>
        <taxon>Pseudomonadati</taxon>
        <taxon>Pseudomonadota</taxon>
        <taxon>Alphaproteobacteria</taxon>
        <taxon>Hyphomicrobiales</taxon>
        <taxon>Parvibaculaceae</taxon>
        <taxon>Pyruvatibacter</taxon>
    </lineage>
</organism>
<dbReference type="GO" id="GO:0051287">
    <property type="term" value="F:NAD binding"/>
    <property type="evidence" value="ECO:0007669"/>
    <property type="project" value="InterPro"/>
</dbReference>
<protein>
    <submittedName>
        <fullName evidence="7">Hydroxyacid dehydrogenase</fullName>
    </submittedName>
</protein>
<dbReference type="InterPro" id="IPR029753">
    <property type="entry name" value="D-isomer_DH_CS"/>
</dbReference>
<dbReference type="Pfam" id="PF02826">
    <property type="entry name" value="2-Hacid_dh_C"/>
    <property type="match status" value="1"/>
</dbReference>
<dbReference type="GeneID" id="300655514"/>
<dbReference type="InterPro" id="IPR058205">
    <property type="entry name" value="D-LDH-like"/>
</dbReference>
<keyword evidence="2 4" id="KW-0560">Oxidoreductase</keyword>
<dbReference type="GO" id="GO:0004617">
    <property type="term" value="F:phosphoglycerate dehydrogenase activity"/>
    <property type="evidence" value="ECO:0007669"/>
    <property type="project" value="UniProtKB-ARBA"/>
</dbReference>
<comment type="caution">
    <text evidence="7">The sequence shown here is derived from an EMBL/GenBank/DDBJ whole genome shotgun (WGS) entry which is preliminary data.</text>
</comment>
<gene>
    <name evidence="7" type="ORF">GTQ45_11525</name>
</gene>
<evidence type="ECO:0000256" key="3">
    <source>
        <dbReference type="ARBA" id="ARBA00023027"/>
    </source>
</evidence>
<dbReference type="PROSITE" id="PS00671">
    <property type="entry name" value="D_2_HYDROXYACID_DH_3"/>
    <property type="match status" value="1"/>
</dbReference>
<evidence type="ECO:0000313" key="7">
    <source>
        <dbReference type="EMBL" id="NBG96364.1"/>
    </source>
</evidence>
<dbReference type="SUPFAM" id="SSF52283">
    <property type="entry name" value="Formate/glycerate dehydrogenase catalytic domain-like"/>
    <property type="match status" value="1"/>
</dbReference>
<dbReference type="InterPro" id="IPR029752">
    <property type="entry name" value="D-isomer_DH_CS1"/>
</dbReference>
<dbReference type="InterPro" id="IPR036291">
    <property type="entry name" value="NAD(P)-bd_dom_sf"/>
</dbReference>
<evidence type="ECO:0000259" key="5">
    <source>
        <dbReference type="Pfam" id="PF00389"/>
    </source>
</evidence>
<dbReference type="RefSeq" id="WP_160588442.1">
    <property type="nucleotide sequence ID" value="NZ_BMHN01000001.1"/>
</dbReference>
<keyword evidence="8" id="KW-1185">Reference proteome</keyword>
<dbReference type="GO" id="GO:0008720">
    <property type="term" value="F:D-lactate dehydrogenase (NAD+) activity"/>
    <property type="evidence" value="ECO:0007669"/>
    <property type="project" value="TreeGrafter"/>
</dbReference>
<dbReference type="GO" id="GO:0047545">
    <property type="term" value="F:(S)-2-hydroxyglutarate dehydrogenase activity"/>
    <property type="evidence" value="ECO:0007669"/>
    <property type="project" value="UniProtKB-ARBA"/>
</dbReference>
<dbReference type="EMBL" id="WXYQ01000007">
    <property type="protein sequence ID" value="NBG96364.1"/>
    <property type="molecule type" value="Genomic_DNA"/>
</dbReference>
<dbReference type="OrthoDB" id="9793626at2"/>
<dbReference type="PROSITE" id="PS00065">
    <property type="entry name" value="D_2_HYDROXYACID_DH_1"/>
    <property type="match status" value="1"/>
</dbReference>
<evidence type="ECO:0000256" key="1">
    <source>
        <dbReference type="ARBA" id="ARBA00005854"/>
    </source>
</evidence>
<dbReference type="GO" id="GO:0006564">
    <property type="term" value="P:L-serine biosynthetic process"/>
    <property type="evidence" value="ECO:0007669"/>
    <property type="project" value="UniProtKB-ARBA"/>
</dbReference>
<feature type="domain" description="D-isomer specific 2-hydroxyacid dehydrogenase catalytic" evidence="5">
    <location>
        <begin position="3"/>
        <end position="329"/>
    </location>
</feature>
<reference evidence="7 8" key="1">
    <citation type="journal article" date="2016" name="Int. J. Syst. Evol. Microbiol.">
        <title>Pyruvatibacter mobilis gen. nov., sp. nov., a marine bacterium from the culture broth of Picochlorum sp. 122.</title>
        <authorList>
            <person name="Wang G."/>
            <person name="Tang M."/>
            <person name="Wu H."/>
            <person name="Dai S."/>
            <person name="Li T."/>
            <person name="Chen C."/>
            <person name="He H."/>
            <person name="Fan J."/>
            <person name="Xiang W."/>
            <person name="Li X."/>
        </authorList>
    </citation>
    <scope>NUCLEOTIDE SEQUENCE [LARGE SCALE GENOMIC DNA]</scope>
    <source>
        <strain evidence="7 8">GYP-11</strain>
    </source>
</reference>
<dbReference type="SUPFAM" id="SSF51735">
    <property type="entry name" value="NAD(P)-binding Rossmann-fold domains"/>
    <property type="match status" value="1"/>
</dbReference>
<keyword evidence="3" id="KW-0520">NAD</keyword>
<dbReference type="InterPro" id="IPR006140">
    <property type="entry name" value="D-isomer_DH_NAD-bd"/>
</dbReference>
<feature type="domain" description="D-isomer specific 2-hydroxyacid dehydrogenase NAD-binding" evidence="6">
    <location>
        <begin position="106"/>
        <end position="302"/>
    </location>
</feature>
<dbReference type="Gene3D" id="3.40.50.720">
    <property type="entry name" value="NAD(P)-binding Rossmann-like Domain"/>
    <property type="match status" value="2"/>
</dbReference>
<name>A0A845QD59_9HYPH</name>
<dbReference type="FunFam" id="3.40.50.720:FF:000041">
    <property type="entry name" value="D-3-phosphoglycerate dehydrogenase"/>
    <property type="match status" value="1"/>
</dbReference>
<evidence type="ECO:0000313" key="8">
    <source>
        <dbReference type="Proteomes" id="UP000470384"/>
    </source>
</evidence>
<dbReference type="AlphaFoldDB" id="A0A845QD59"/>